<organism evidence="4">
    <name type="scientific">marine metagenome</name>
    <dbReference type="NCBI Taxonomy" id="408172"/>
    <lineage>
        <taxon>unclassified sequences</taxon>
        <taxon>metagenomes</taxon>
        <taxon>ecological metagenomes</taxon>
    </lineage>
</organism>
<dbReference type="PRINTS" id="PR00094">
    <property type="entry name" value="ADENYLTKNASE"/>
</dbReference>
<evidence type="ECO:0000256" key="2">
    <source>
        <dbReference type="ARBA" id="ARBA00022741"/>
    </source>
</evidence>
<dbReference type="InterPro" id="IPR033690">
    <property type="entry name" value="Adenylat_kinase_CS"/>
</dbReference>
<dbReference type="PANTHER" id="PTHR23359">
    <property type="entry name" value="NUCLEOTIDE KINASE"/>
    <property type="match status" value="1"/>
</dbReference>
<dbReference type="InterPro" id="IPR000850">
    <property type="entry name" value="Adenylat/UMP-CMP_kin"/>
</dbReference>
<dbReference type="NCBIfam" id="NF011100">
    <property type="entry name" value="PRK14527.1"/>
    <property type="match status" value="1"/>
</dbReference>
<dbReference type="SUPFAM" id="SSF52540">
    <property type="entry name" value="P-loop containing nucleoside triphosphate hydrolases"/>
    <property type="match status" value="1"/>
</dbReference>
<dbReference type="GO" id="GO:0005524">
    <property type="term" value="F:ATP binding"/>
    <property type="evidence" value="ECO:0007669"/>
    <property type="project" value="InterPro"/>
</dbReference>
<dbReference type="AlphaFoldDB" id="A0A381QQ93"/>
<keyword evidence="1" id="KW-0808">Transferase</keyword>
<dbReference type="EMBL" id="UINC01001414">
    <property type="protein sequence ID" value="SUZ80097.1"/>
    <property type="molecule type" value="Genomic_DNA"/>
</dbReference>
<sequence>MTAVRLVILGRQGSGKGTQASRLVEAYDTVHISTGDMLRAAVGAETELGLQARVVMDAGELVGDDLINGIVAERLAQDDVAEHGFLLDGYPRTPDQASALEGFLAEAGTPMDAAVNLDVPVDEVTARMVARGRADDTAEAIRRRLDLYESETAPLLAWFAERGLLEVVDGLGAEDDVFTRLTTAIDRRLSVGDAS</sequence>
<proteinExistence type="inferred from homology"/>
<evidence type="ECO:0000256" key="3">
    <source>
        <dbReference type="ARBA" id="ARBA00022777"/>
    </source>
</evidence>
<dbReference type="GO" id="GO:0019205">
    <property type="term" value="F:nucleobase-containing compound kinase activity"/>
    <property type="evidence" value="ECO:0007669"/>
    <property type="project" value="InterPro"/>
</dbReference>
<dbReference type="CDD" id="cd01428">
    <property type="entry name" value="ADK"/>
    <property type="match status" value="1"/>
</dbReference>
<keyword evidence="2" id="KW-0547">Nucleotide-binding</keyword>
<evidence type="ECO:0000256" key="1">
    <source>
        <dbReference type="ARBA" id="ARBA00022679"/>
    </source>
</evidence>
<dbReference type="NCBIfam" id="NF011104">
    <property type="entry name" value="PRK14531.1"/>
    <property type="match status" value="1"/>
</dbReference>
<dbReference type="InterPro" id="IPR027417">
    <property type="entry name" value="P-loop_NTPase"/>
</dbReference>
<accession>A0A381QQ93</accession>
<protein>
    <recommendedName>
        <fullName evidence="5">Adenylate kinase active site lid domain-containing protein</fullName>
    </recommendedName>
</protein>
<dbReference type="HAMAP" id="MF_00235">
    <property type="entry name" value="Adenylate_kinase_Adk"/>
    <property type="match status" value="1"/>
</dbReference>
<evidence type="ECO:0000313" key="4">
    <source>
        <dbReference type="EMBL" id="SUZ80097.1"/>
    </source>
</evidence>
<evidence type="ECO:0008006" key="5">
    <source>
        <dbReference type="Google" id="ProtNLM"/>
    </source>
</evidence>
<dbReference type="PROSITE" id="PS00113">
    <property type="entry name" value="ADENYLATE_KINASE"/>
    <property type="match status" value="1"/>
</dbReference>
<name>A0A381QQ93_9ZZZZ</name>
<reference evidence="4" key="1">
    <citation type="submission" date="2018-05" db="EMBL/GenBank/DDBJ databases">
        <authorList>
            <person name="Lanie J.A."/>
            <person name="Ng W.-L."/>
            <person name="Kazmierczak K.M."/>
            <person name="Andrzejewski T.M."/>
            <person name="Davidsen T.M."/>
            <person name="Wayne K.J."/>
            <person name="Tettelin H."/>
            <person name="Glass J.I."/>
            <person name="Rusch D."/>
            <person name="Podicherti R."/>
            <person name="Tsui H.-C.T."/>
            <person name="Winkler M.E."/>
        </authorList>
    </citation>
    <scope>NUCLEOTIDE SEQUENCE</scope>
</reference>
<keyword evidence="3" id="KW-0418">Kinase</keyword>
<dbReference type="NCBIfam" id="NF001381">
    <property type="entry name" value="PRK00279.1-3"/>
    <property type="match status" value="1"/>
</dbReference>
<dbReference type="Gene3D" id="3.40.50.300">
    <property type="entry name" value="P-loop containing nucleotide triphosphate hydrolases"/>
    <property type="match status" value="1"/>
</dbReference>
<dbReference type="Pfam" id="PF00406">
    <property type="entry name" value="ADK"/>
    <property type="match status" value="1"/>
</dbReference>
<dbReference type="GO" id="GO:0006139">
    <property type="term" value="P:nucleobase-containing compound metabolic process"/>
    <property type="evidence" value="ECO:0007669"/>
    <property type="project" value="InterPro"/>
</dbReference>
<gene>
    <name evidence="4" type="ORF">METZ01_LOCUS32951</name>
</gene>